<evidence type="ECO:0000256" key="5">
    <source>
        <dbReference type="ARBA" id="ARBA00023049"/>
    </source>
</evidence>
<keyword evidence="2" id="KW-0479">Metal-binding</keyword>
<dbReference type="InterPro" id="IPR025657">
    <property type="entry name" value="RadC_JAB"/>
</dbReference>
<evidence type="ECO:0000313" key="8">
    <source>
        <dbReference type="EMBL" id="UOM51960.1"/>
    </source>
</evidence>
<dbReference type="Gene3D" id="3.40.140.10">
    <property type="entry name" value="Cytidine Deaminase, domain 2"/>
    <property type="match status" value="1"/>
</dbReference>
<dbReference type="InterPro" id="IPR020891">
    <property type="entry name" value="UPF0758_CS"/>
</dbReference>
<dbReference type="InterPro" id="IPR046778">
    <property type="entry name" value="UPF0758_N"/>
</dbReference>
<feature type="domain" description="MPN" evidence="7">
    <location>
        <begin position="106"/>
        <end position="227"/>
    </location>
</feature>
<keyword evidence="1" id="KW-0645">Protease</keyword>
<evidence type="ECO:0000256" key="3">
    <source>
        <dbReference type="ARBA" id="ARBA00022801"/>
    </source>
</evidence>
<reference evidence="9" key="1">
    <citation type="journal article" date="2024" name="J Bioinform Genom">
        <title>Complete genome sequence of the type strain bacterium Sphaerochaeta associata GLS2t (VKM B-2742)t.</title>
        <authorList>
            <person name="Troshina O.Y."/>
            <person name="Tepeeva A.N."/>
            <person name="Arzamasceva V.O."/>
            <person name="Whitman W.B."/>
            <person name="Varghese N."/>
            <person name="Shapiro N."/>
            <person name="Woyke T."/>
            <person name="Kripides N.C."/>
            <person name="Vasilenko O.V."/>
        </authorList>
    </citation>
    <scope>NUCLEOTIDE SEQUENCE [LARGE SCALE GENOMIC DNA]</scope>
    <source>
        <strain evidence="9">GLS2T</strain>
    </source>
</reference>
<gene>
    <name evidence="8" type="primary">radC</name>
    <name evidence="8" type="ORF">MUG09_04110</name>
</gene>
<dbReference type="InterPro" id="IPR001405">
    <property type="entry name" value="UPF0758"/>
</dbReference>
<dbReference type="CDD" id="cd08071">
    <property type="entry name" value="MPN_DUF2466"/>
    <property type="match status" value="1"/>
</dbReference>
<evidence type="ECO:0000313" key="9">
    <source>
        <dbReference type="Proteomes" id="UP000829708"/>
    </source>
</evidence>
<dbReference type="EMBL" id="CP094929">
    <property type="protein sequence ID" value="UOM51960.1"/>
    <property type="molecule type" value="Genomic_DNA"/>
</dbReference>
<dbReference type="PANTHER" id="PTHR30471">
    <property type="entry name" value="DNA REPAIR PROTEIN RADC"/>
    <property type="match status" value="1"/>
</dbReference>
<keyword evidence="9" id="KW-1185">Reference proteome</keyword>
<proteinExistence type="inferred from homology"/>
<dbReference type="Pfam" id="PF20582">
    <property type="entry name" value="UPF0758_N"/>
    <property type="match status" value="1"/>
</dbReference>
<dbReference type="PROSITE" id="PS50249">
    <property type="entry name" value="MPN"/>
    <property type="match status" value="1"/>
</dbReference>
<dbReference type="InterPro" id="IPR037518">
    <property type="entry name" value="MPN"/>
</dbReference>
<dbReference type="PROSITE" id="PS01302">
    <property type="entry name" value="UPF0758"/>
    <property type="match status" value="1"/>
</dbReference>
<dbReference type="RefSeq" id="WP_244773828.1">
    <property type="nucleotide sequence ID" value="NZ_CP094929.1"/>
</dbReference>
<evidence type="ECO:0000256" key="2">
    <source>
        <dbReference type="ARBA" id="ARBA00022723"/>
    </source>
</evidence>
<dbReference type="PANTHER" id="PTHR30471:SF3">
    <property type="entry name" value="UPF0758 PROTEIN YEES-RELATED"/>
    <property type="match status" value="1"/>
</dbReference>
<name>A0ABY4DDA1_9SPIR</name>
<dbReference type="NCBIfam" id="TIGR00608">
    <property type="entry name" value="radc"/>
    <property type="match status" value="1"/>
</dbReference>
<protein>
    <submittedName>
        <fullName evidence="8">DNA repair protein RadC</fullName>
    </submittedName>
</protein>
<evidence type="ECO:0000256" key="6">
    <source>
        <dbReference type="RuleBase" id="RU003797"/>
    </source>
</evidence>
<dbReference type="NCBIfam" id="NF000642">
    <property type="entry name" value="PRK00024.1"/>
    <property type="match status" value="1"/>
</dbReference>
<accession>A0ABY4DDA1</accession>
<dbReference type="Proteomes" id="UP000829708">
    <property type="component" value="Chromosome"/>
</dbReference>
<evidence type="ECO:0000259" key="7">
    <source>
        <dbReference type="PROSITE" id="PS50249"/>
    </source>
</evidence>
<keyword evidence="5" id="KW-0482">Metalloprotease</keyword>
<keyword evidence="4" id="KW-0862">Zinc</keyword>
<comment type="similarity">
    <text evidence="6">Belongs to the UPF0758 family.</text>
</comment>
<sequence>MKYFITQPTEQRIKEMAVCDRPRERMILRGAEALCDQELLAILIGSGNKERSVNAIAKDLMELLDKKAVVTNDELMNISGLGTAKATLIGAALELGRRRLPPKRRQISTPSEIYPLVQHYASRMQEHFLSICLNGAHEVLSVNVCSVGLVNRTLVHPREVFTEAVRQRATAIVVAHNHPSGNLEPSMEDKDVTRRLRQAGDILGIKILDHLIFGEEGFLSMLEGNLF</sequence>
<organism evidence="8 9">
    <name type="scientific">Sphaerochaeta associata</name>
    <dbReference type="NCBI Taxonomy" id="1129264"/>
    <lineage>
        <taxon>Bacteria</taxon>
        <taxon>Pseudomonadati</taxon>
        <taxon>Spirochaetota</taxon>
        <taxon>Spirochaetia</taxon>
        <taxon>Spirochaetales</taxon>
        <taxon>Sphaerochaetaceae</taxon>
        <taxon>Sphaerochaeta</taxon>
    </lineage>
</organism>
<evidence type="ECO:0000256" key="4">
    <source>
        <dbReference type="ARBA" id="ARBA00022833"/>
    </source>
</evidence>
<dbReference type="Pfam" id="PF04002">
    <property type="entry name" value="RadC"/>
    <property type="match status" value="1"/>
</dbReference>
<evidence type="ECO:0000256" key="1">
    <source>
        <dbReference type="ARBA" id="ARBA00022670"/>
    </source>
</evidence>
<keyword evidence="3" id="KW-0378">Hydrolase</keyword>